<dbReference type="Proteomes" id="UP000054698">
    <property type="component" value="Unassembled WGS sequence"/>
</dbReference>
<protein>
    <submittedName>
        <fullName evidence="7 8">RDD family</fullName>
    </submittedName>
</protein>
<dbReference type="STRING" id="453.Lfee_0413"/>
<accession>A0A0W0U6L0</accession>
<reference evidence="7 9" key="1">
    <citation type="submission" date="2015-11" db="EMBL/GenBank/DDBJ databases">
        <title>Genomic analysis of 38 Legionella species identifies large and diverse effector repertoires.</title>
        <authorList>
            <person name="Burstein D."/>
            <person name="Amaro F."/>
            <person name="Zusman T."/>
            <person name="Lifshitz Z."/>
            <person name="Cohen O."/>
            <person name="Gilbert J.A."/>
            <person name="Pupko T."/>
            <person name="Shuman H.A."/>
            <person name="Segal G."/>
        </authorList>
    </citation>
    <scope>NUCLEOTIDE SEQUENCE [LARGE SCALE GENOMIC DNA]</scope>
    <source>
        <strain evidence="7 9">WO-44C</strain>
    </source>
</reference>
<evidence type="ECO:0000259" key="6">
    <source>
        <dbReference type="Pfam" id="PF06271"/>
    </source>
</evidence>
<evidence type="ECO:0000256" key="5">
    <source>
        <dbReference type="SAM" id="Phobius"/>
    </source>
</evidence>
<keyword evidence="4 5" id="KW-0472">Membrane</keyword>
<dbReference type="PATRIC" id="fig|453.4.peg.448"/>
<dbReference type="OrthoDB" id="198456at2"/>
<evidence type="ECO:0000256" key="4">
    <source>
        <dbReference type="ARBA" id="ARBA00023136"/>
    </source>
</evidence>
<dbReference type="EMBL" id="LNYB01000014">
    <property type="protein sequence ID" value="KTD03667.1"/>
    <property type="molecule type" value="Genomic_DNA"/>
</dbReference>
<sequence length="193" mass="21982">MPKGEGQLHDVYVDWDQSSGSKEETEYSAVRPWTRFMARIIDNTLFTILFGWILVFLAPTFMEAINGTIFGFLSLVAWIFVETLLLITLGTTFGKWLLRIQITANDGQKPTLPHAFKRSIKVWFFGLAMGIPFINLFTLISAHSGLSKNRITSWDKTEKFTITHGEINIYRGIVAWVIIITPIAFAIMAREFS</sequence>
<evidence type="ECO:0000313" key="10">
    <source>
        <dbReference type="Proteomes" id="UP000251942"/>
    </source>
</evidence>
<feature type="transmembrane region" description="Helical" evidence="5">
    <location>
        <begin position="122"/>
        <end position="142"/>
    </location>
</feature>
<gene>
    <name evidence="7" type="ORF">Lfee_0413</name>
    <name evidence="8" type="ORF">NCTC12022_00069</name>
</gene>
<evidence type="ECO:0000313" key="7">
    <source>
        <dbReference type="EMBL" id="KTD03667.1"/>
    </source>
</evidence>
<dbReference type="Pfam" id="PF06271">
    <property type="entry name" value="RDD"/>
    <property type="match status" value="1"/>
</dbReference>
<keyword evidence="9" id="KW-1185">Reference proteome</keyword>
<dbReference type="EMBL" id="UASS01000001">
    <property type="protein sequence ID" value="SPX59248.1"/>
    <property type="molecule type" value="Genomic_DNA"/>
</dbReference>
<proteinExistence type="predicted"/>
<keyword evidence="3 5" id="KW-1133">Transmembrane helix</keyword>
<comment type="subcellular location">
    <subcellularLocation>
        <location evidence="1">Membrane</location>
        <topology evidence="1">Multi-pass membrane protein</topology>
    </subcellularLocation>
</comment>
<feature type="transmembrane region" description="Helical" evidence="5">
    <location>
        <begin position="40"/>
        <end position="62"/>
    </location>
</feature>
<evidence type="ECO:0000313" key="8">
    <source>
        <dbReference type="EMBL" id="SPX59248.1"/>
    </source>
</evidence>
<reference evidence="8 10" key="2">
    <citation type="submission" date="2018-06" db="EMBL/GenBank/DDBJ databases">
        <authorList>
            <consortium name="Pathogen Informatics"/>
            <person name="Doyle S."/>
        </authorList>
    </citation>
    <scope>NUCLEOTIDE SEQUENCE [LARGE SCALE GENOMIC DNA]</scope>
    <source>
        <strain evidence="8 10">NCTC12022</strain>
    </source>
</reference>
<evidence type="ECO:0000256" key="2">
    <source>
        <dbReference type="ARBA" id="ARBA00022692"/>
    </source>
</evidence>
<evidence type="ECO:0000313" key="9">
    <source>
        <dbReference type="Proteomes" id="UP000054698"/>
    </source>
</evidence>
<keyword evidence="2 5" id="KW-0812">Transmembrane</keyword>
<organism evidence="7 9">
    <name type="scientific">Legionella feeleii</name>
    <dbReference type="NCBI Taxonomy" id="453"/>
    <lineage>
        <taxon>Bacteria</taxon>
        <taxon>Pseudomonadati</taxon>
        <taxon>Pseudomonadota</taxon>
        <taxon>Gammaproteobacteria</taxon>
        <taxon>Legionellales</taxon>
        <taxon>Legionellaceae</taxon>
        <taxon>Legionella</taxon>
    </lineage>
</organism>
<dbReference type="Proteomes" id="UP000251942">
    <property type="component" value="Unassembled WGS sequence"/>
</dbReference>
<feature type="transmembrane region" description="Helical" evidence="5">
    <location>
        <begin position="169"/>
        <end position="189"/>
    </location>
</feature>
<dbReference type="GO" id="GO:0016020">
    <property type="term" value="C:membrane"/>
    <property type="evidence" value="ECO:0007669"/>
    <property type="project" value="UniProtKB-SubCell"/>
</dbReference>
<dbReference type="RefSeq" id="WP_058443631.1">
    <property type="nucleotide sequence ID" value="NZ_CAAAHT010000025.1"/>
</dbReference>
<dbReference type="InterPro" id="IPR010432">
    <property type="entry name" value="RDD"/>
</dbReference>
<evidence type="ECO:0000256" key="1">
    <source>
        <dbReference type="ARBA" id="ARBA00004141"/>
    </source>
</evidence>
<evidence type="ECO:0000256" key="3">
    <source>
        <dbReference type="ARBA" id="ARBA00022989"/>
    </source>
</evidence>
<name>A0A0W0U6L0_9GAMM</name>
<feature type="transmembrane region" description="Helical" evidence="5">
    <location>
        <begin position="68"/>
        <end position="89"/>
    </location>
</feature>
<feature type="domain" description="RDD" evidence="6">
    <location>
        <begin position="32"/>
        <end position="156"/>
    </location>
</feature>
<dbReference type="AlphaFoldDB" id="A0A0W0U6L0"/>